<comment type="similarity">
    <text evidence="1 6">Belongs to the Glu/Leu/Phe/Val dehydrogenases family.</text>
</comment>
<reference evidence="8 9" key="1">
    <citation type="submission" date="2019-07" db="EMBL/GenBank/DDBJ databases">
        <title>Full genome sequence of Sphingomonas sp. 4R-6-7(HKS19).</title>
        <authorList>
            <person name="Im W.-T."/>
        </authorList>
    </citation>
    <scope>NUCLEOTIDE SEQUENCE [LARGE SCALE GENOMIC DNA]</scope>
    <source>
        <strain evidence="8 9">HKS19</strain>
    </source>
</reference>
<dbReference type="Proteomes" id="UP000315673">
    <property type="component" value="Chromosome"/>
</dbReference>
<gene>
    <name evidence="8" type="ORF">FPZ24_02040</name>
</gene>
<dbReference type="KEGG" id="spai:FPZ24_02040"/>
<dbReference type="GO" id="GO:0000166">
    <property type="term" value="F:nucleotide binding"/>
    <property type="evidence" value="ECO:0007669"/>
    <property type="project" value="UniProtKB-KW"/>
</dbReference>
<dbReference type="PANTHER" id="PTHR42722:SF1">
    <property type="entry name" value="VALINE DEHYDROGENASE"/>
    <property type="match status" value="1"/>
</dbReference>
<sequence length="336" mass="35123">MDPFFEHFDVGSDRTILWRDRSSGLRAVLAIDSLKLGPAVGGIRTQKYPSFRHAVDDAQKLAAAMTLKCAIAGLDAGGAKTVVLDYPELNRKAGFRRLGQFIDELRGVYWAAGDLGTTLDDLDSAAEVTRFVNRNVSVLADATARTVVNGIRACIEERGGSGLAGIRVAIQGCGAIGSGVARALAAAGSRLVISDIVPQRASRVAAQTGGRVQPPDEILGADVDIIAPCGKGGTISRATLERIKAWGICGGANNQLAEDDETGHALMEAGILYVPDFLASSGAVIAGAAPEPDGSRSRTPFGQHVRNRATCPDGGTAITISLKPCSKKISSSPYRR</sequence>
<dbReference type="InterPro" id="IPR036291">
    <property type="entry name" value="NAD(P)-bd_dom_sf"/>
</dbReference>
<proteinExistence type="inferred from homology"/>
<keyword evidence="2 6" id="KW-0560">Oxidoreductase</keyword>
<keyword evidence="5" id="KW-0547">Nucleotide-binding</keyword>
<accession>A0A5B8LFA5</accession>
<dbReference type="GO" id="GO:0006520">
    <property type="term" value="P:amino acid metabolic process"/>
    <property type="evidence" value="ECO:0007669"/>
    <property type="project" value="InterPro"/>
</dbReference>
<keyword evidence="3 5" id="KW-0520">NAD</keyword>
<dbReference type="PRINTS" id="PR00082">
    <property type="entry name" value="GLFDHDRGNASE"/>
</dbReference>
<dbReference type="Pfam" id="PF00208">
    <property type="entry name" value="ELFV_dehydrog"/>
    <property type="match status" value="1"/>
</dbReference>
<protein>
    <submittedName>
        <fullName evidence="8">Glu/Leu/Phe/Val dehydrogenase</fullName>
    </submittedName>
</protein>
<name>A0A5B8LFA5_9SPHN</name>
<dbReference type="OrthoDB" id="9803297at2"/>
<evidence type="ECO:0000256" key="6">
    <source>
        <dbReference type="RuleBase" id="RU004417"/>
    </source>
</evidence>
<dbReference type="Pfam" id="PF02812">
    <property type="entry name" value="ELFV_dehydrog_N"/>
    <property type="match status" value="1"/>
</dbReference>
<dbReference type="InterPro" id="IPR006096">
    <property type="entry name" value="Glu/Leu/Phe/Val/Trp_DH_C"/>
</dbReference>
<evidence type="ECO:0000256" key="5">
    <source>
        <dbReference type="PIRSR" id="PIRSR000188-2"/>
    </source>
</evidence>
<dbReference type="Gene3D" id="3.40.50.720">
    <property type="entry name" value="NAD(P)-binding Rossmann-like Domain"/>
    <property type="match status" value="1"/>
</dbReference>
<evidence type="ECO:0000259" key="7">
    <source>
        <dbReference type="SMART" id="SM00839"/>
    </source>
</evidence>
<evidence type="ECO:0000256" key="1">
    <source>
        <dbReference type="ARBA" id="ARBA00006382"/>
    </source>
</evidence>
<feature type="domain" description="Glutamate/phenylalanine/leucine/valine/L-tryptophan dehydrogenase C-terminal" evidence="7">
    <location>
        <begin position="137"/>
        <end position="333"/>
    </location>
</feature>
<dbReference type="InterPro" id="IPR006095">
    <property type="entry name" value="Glu/Leu/Phe/Val/Trp_DH"/>
</dbReference>
<organism evidence="8 9">
    <name type="scientific">Sphingomonas panacisoli</name>
    <dbReference type="NCBI Taxonomy" id="1813879"/>
    <lineage>
        <taxon>Bacteria</taxon>
        <taxon>Pseudomonadati</taxon>
        <taxon>Pseudomonadota</taxon>
        <taxon>Alphaproteobacteria</taxon>
        <taxon>Sphingomonadales</taxon>
        <taxon>Sphingomonadaceae</taxon>
        <taxon>Sphingomonas</taxon>
    </lineage>
</organism>
<dbReference type="GO" id="GO:0016639">
    <property type="term" value="F:oxidoreductase activity, acting on the CH-NH2 group of donors, NAD or NADP as acceptor"/>
    <property type="evidence" value="ECO:0007669"/>
    <property type="project" value="InterPro"/>
</dbReference>
<dbReference type="EMBL" id="CP042306">
    <property type="protein sequence ID" value="QDZ06404.1"/>
    <property type="molecule type" value="Genomic_DNA"/>
</dbReference>
<evidence type="ECO:0000256" key="3">
    <source>
        <dbReference type="ARBA" id="ARBA00023027"/>
    </source>
</evidence>
<feature type="binding site" evidence="5">
    <location>
        <begin position="172"/>
        <end position="177"/>
    </location>
    <ligand>
        <name>NAD(+)</name>
        <dbReference type="ChEBI" id="CHEBI:57540"/>
    </ligand>
</feature>
<evidence type="ECO:0000313" key="8">
    <source>
        <dbReference type="EMBL" id="QDZ06404.1"/>
    </source>
</evidence>
<dbReference type="SUPFAM" id="SSF53223">
    <property type="entry name" value="Aminoacid dehydrogenase-like, N-terminal domain"/>
    <property type="match status" value="1"/>
</dbReference>
<dbReference type="SMART" id="SM00839">
    <property type="entry name" value="ELFV_dehydrog"/>
    <property type="match status" value="1"/>
</dbReference>
<keyword evidence="9" id="KW-1185">Reference proteome</keyword>
<dbReference type="InterPro" id="IPR046346">
    <property type="entry name" value="Aminoacid_DH-like_N_sf"/>
</dbReference>
<dbReference type="Gene3D" id="3.40.50.10860">
    <property type="entry name" value="Leucine Dehydrogenase, chain A, domain 1"/>
    <property type="match status" value="1"/>
</dbReference>
<dbReference type="PANTHER" id="PTHR42722">
    <property type="entry name" value="LEUCINE DEHYDROGENASE"/>
    <property type="match status" value="1"/>
</dbReference>
<feature type="active site" description="Proton donor/acceptor" evidence="4">
    <location>
        <position position="80"/>
    </location>
</feature>
<evidence type="ECO:0000256" key="2">
    <source>
        <dbReference type="ARBA" id="ARBA00023002"/>
    </source>
</evidence>
<dbReference type="PIRSF" id="PIRSF000188">
    <property type="entry name" value="Phe_leu_dh"/>
    <property type="match status" value="1"/>
</dbReference>
<dbReference type="InterPro" id="IPR006097">
    <property type="entry name" value="Glu/Leu/Phe/Val/Trp_DH_dimer"/>
</dbReference>
<evidence type="ECO:0000256" key="4">
    <source>
        <dbReference type="PIRSR" id="PIRSR000188-1"/>
    </source>
</evidence>
<dbReference type="SUPFAM" id="SSF51735">
    <property type="entry name" value="NAD(P)-binding Rossmann-fold domains"/>
    <property type="match status" value="1"/>
</dbReference>
<dbReference type="RefSeq" id="WP_146569488.1">
    <property type="nucleotide sequence ID" value="NZ_CP042306.1"/>
</dbReference>
<dbReference type="InterPro" id="IPR016211">
    <property type="entry name" value="Glu/Phe/Leu/Val/Trp_DH_bac/arc"/>
</dbReference>
<evidence type="ECO:0000313" key="9">
    <source>
        <dbReference type="Proteomes" id="UP000315673"/>
    </source>
</evidence>
<dbReference type="AlphaFoldDB" id="A0A5B8LFA5"/>